<proteinExistence type="predicted"/>
<name>A5BY62_VITVI</name>
<organism evidence="1">
    <name type="scientific">Vitis vinifera</name>
    <name type="common">Grape</name>
    <dbReference type="NCBI Taxonomy" id="29760"/>
    <lineage>
        <taxon>Eukaryota</taxon>
        <taxon>Viridiplantae</taxon>
        <taxon>Streptophyta</taxon>
        <taxon>Embryophyta</taxon>
        <taxon>Tracheophyta</taxon>
        <taxon>Spermatophyta</taxon>
        <taxon>Magnoliopsida</taxon>
        <taxon>eudicotyledons</taxon>
        <taxon>Gunneridae</taxon>
        <taxon>Pentapetalae</taxon>
        <taxon>rosids</taxon>
        <taxon>Vitales</taxon>
        <taxon>Vitaceae</taxon>
        <taxon>Viteae</taxon>
        <taxon>Vitis</taxon>
    </lineage>
</organism>
<accession>A5BY62</accession>
<gene>
    <name evidence="1" type="ORF">VITISV_015034</name>
</gene>
<evidence type="ECO:0000313" key="1">
    <source>
        <dbReference type="EMBL" id="CAN63993.1"/>
    </source>
</evidence>
<reference evidence="1" key="1">
    <citation type="journal article" date="2007" name="PLoS ONE">
        <title>The first genome sequence of an elite grapevine cultivar (Pinot noir Vitis vinifera L.): coping with a highly heterozygous genome.</title>
        <authorList>
            <person name="Velasco R."/>
            <person name="Zharkikh A."/>
            <person name="Troggio M."/>
            <person name="Cartwright D.A."/>
            <person name="Cestaro A."/>
            <person name="Pruss D."/>
            <person name="Pindo M."/>
            <person name="FitzGerald L.M."/>
            <person name="Vezzulli S."/>
            <person name="Reid J."/>
            <person name="Malacarne G."/>
            <person name="Iliev D."/>
            <person name="Coppola G."/>
            <person name="Wardell B."/>
            <person name="Micheletti D."/>
            <person name="Macalma T."/>
            <person name="Facci M."/>
            <person name="Mitchell J.T."/>
            <person name="Perazzolli M."/>
            <person name="Eldredge G."/>
            <person name="Gatto P."/>
            <person name="Oyzerski R."/>
            <person name="Moretto M."/>
            <person name="Gutin N."/>
            <person name="Stefanini M."/>
            <person name="Chen Y."/>
            <person name="Segala C."/>
            <person name="Davenport C."/>
            <person name="Dematte L."/>
            <person name="Mraz A."/>
            <person name="Battilana J."/>
            <person name="Stormo K."/>
            <person name="Costa F."/>
            <person name="Tao Q."/>
            <person name="Si-Ammour A."/>
            <person name="Harkins T."/>
            <person name="Lackey A."/>
            <person name="Perbost C."/>
            <person name="Taillon B."/>
            <person name="Stella A."/>
            <person name="Solovyev V."/>
            <person name="Fawcett J.A."/>
            <person name="Sterck L."/>
            <person name="Vandepoele K."/>
            <person name="Grando S.M."/>
            <person name="Toppo S."/>
            <person name="Moser C."/>
            <person name="Lanchbury J."/>
            <person name="Bogden R."/>
            <person name="Skolnick M."/>
            <person name="Sgaramella V."/>
            <person name="Bhatnagar S.K."/>
            <person name="Fontana P."/>
            <person name="Gutin A."/>
            <person name="Van de Peer Y."/>
            <person name="Salamini F."/>
            <person name="Viola R."/>
        </authorList>
    </citation>
    <scope>NUCLEOTIDE SEQUENCE</scope>
</reference>
<dbReference type="EMBL" id="AM475457">
    <property type="protein sequence ID" value="CAN63993.1"/>
    <property type="molecule type" value="Genomic_DNA"/>
</dbReference>
<dbReference type="AlphaFoldDB" id="A5BY62"/>
<protein>
    <submittedName>
        <fullName evidence="1">Uncharacterized protein</fullName>
    </submittedName>
</protein>
<sequence>MAKKWKAQNHEKTEALKSFAISKSGMQGDMLSSGCDDRECRVRIGYAIVRVCDVRKRHVPAWGIRMELLWIVMPAWGNPDGVASEILPLRRSIFSGYPTSKFYPGDVPTSPDISHSMLDAGWERRAFQLPWSDISGSADSAYPESFTAILHSAAKYVISRELVLRDASFVQFCKEVKDHLEWQVLGERYEPLQDASVRGI</sequence>